<dbReference type="Proteomes" id="UP001143304">
    <property type="component" value="Unassembled WGS sequence"/>
</dbReference>
<dbReference type="InterPro" id="IPR017475">
    <property type="entry name" value="EPS_sugar_tfrase"/>
</dbReference>
<feature type="transmembrane region" description="Helical" evidence="7">
    <location>
        <begin position="284"/>
        <end position="307"/>
    </location>
</feature>
<comment type="similarity">
    <text evidence="2">Belongs to the bacterial sugar transferase family.</text>
</comment>
<reference evidence="9" key="1">
    <citation type="submission" date="2019-02" db="EMBL/GenBank/DDBJ databases">
        <authorList>
            <person name="Li S.-H."/>
        </authorList>
    </citation>
    <scope>NUCLEOTIDE SEQUENCE</scope>
    <source>
        <strain evidence="9">IMCC11814</strain>
    </source>
</reference>
<evidence type="ECO:0000313" key="10">
    <source>
        <dbReference type="Proteomes" id="UP001143304"/>
    </source>
</evidence>
<dbReference type="PANTHER" id="PTHR30576">
    <property type="entry name" value="COLANIC BIOSYNTHESIS UDP-GLUCOSE LIPID CARRIER TRANSFERASE"/>
    <property type="match status" value="1"/>
</dbReference>
<dbReference type="Gene3D" id="3.40.50.720">
    <property type="entry name" value="NAD(P)-binding Rossmann-like Domain"/>
    <property type="match status" value="1"/>
</dbReference>
<accession>A0ABT3T2Y5</accession>
<evidence type="ECO:0000313" key="9">
    <source>
        <dbReference type="EMBL" id="MCX2975887.1"/>
    </source>
</evidence>
<feature type="transmembrane region" description="Helical" evidence="7">
    <location>
        <begin position="56"/>
        <end position="74"/>
    </location>
</feature>
<evidence type="ECO:0000256" key="2">
    <source>
        <dbReference type="ARBA" id="ARBA00006464"/>
    </source>
</evidence>
<dbReference type="NCBIfam" id="TIGR03025">
    <property type="entry name" value="EPS_sugtrans"/>
    <property type="match status" value="1"/>
</dbReference>
<dbReference type="PANTHER" id="PTHR30576:SF0">
    <property type="entry name" value="UNDECAPRENYL-PHOSPHATE N-ACETYLGALACTOSAMINYL 1-PHOSPHATE TRANSFERASE-RELATED"/>
    <property type="match status" value="1"/>
</dbReference>
<gene>
    <name evidence="9" type="ORF">EYC82_00780</name>
</gene>
<feature type="transmembrane region" description="Helical" evidence="7">
    <location>
        <begin position="117"/>
        <end position="136"/>
    </location>
</feature>
<dbReference type="RefSeq" id="WP_279247645.1">
    <property type="nucleotide sequence ID" value="NZ_SHNO01000001.1"/>
</dbReference>
<evidence type="ECO:0000256" key="7">
    <source>
        <dbReference type="SAM" id="Phobius"/>
    </source>
</evidence>
<organism evidence="9 10">
    <name type="scientific">Candidatus Marimicrobium litorale</name>
    <dbReference type="NCBI Taxonomy" id="2518991"/>
    <lineage>
        <taxon>Bacteria</taxon>
        <taxon>Pseudomonadati</taxon>
        <taxon>Pseudomonadota</taxon>
        <taxon>Gammaproteobacteria</taxon>
        <taxon>Cellvibrionales</taxon>
        <taxon>Halieaceae</taxon>
        <taxon>Marimicrobium</taxon>
    </lineage>
</organism>
<keyword evidence="10" id="KW-1185">Reference proteome</keyword>
<name>A0ABT3T2Y5_9GAMM</name>
<dbReference type="InterPro" id="IPR017464">
    <property type="entry name" value="Sugar_tfrase_EpsB_2"/>
</dbReference>
<evidence type="ECO:0000256" key="1">
    <source>
        <dbReference type="ARBA" id="ARBA00004141"/>
    </source>
</evidence>
<feature type="transmembrane region" description="Helical" evidence="7">
    <location>
        <begin position="86"/>
        <end position="105"/>
    </location>
</feature>
<dbReference type="Pfam" id="PF02397">
    <property type="entry name" value="Bac_transf"/>
    <property type="match status" value="1"/>
</dbReference>
<sequence length="470" mass="52940">MATVRVFNHHVHTSFYWLVLADMLLFILSLYAGTYIHCMIEADQTNFYTLLPLIPGRALTFSVSTTVCLFAMGLYEPRMREGRAGVLLRSLGGFVVASVIVYSVFIFLPDAELWGEVLVYAVLVAFITNLVTRLTFSNVTDLEQFKNRVLVYGSGAAASTISSSMRRKSDRQGFTIVGFVRVEGEEPKVINERIINLRQPLAAYAQQIEIDQIVVALDNQRDQAPTDEFFKCRLQGVKVLNLVNFFEREAGKILVDFATPGWMTLTEDLRSNVSTSVTKRAFDIFASLGLLGATWPLMLATTIAIWLEDGFQSPIFFSQERIGLGGKAFKVIKFRSMRVDAEGDGKARWATKNDSRITRVGAFIRRTRIDELPQIFNVLSGEMSFIGPRPERPEFVQQLAEQIPYYNSRHAVKPGITGWAQLCYPYGASEEDARQKLQFDLYYVKNQSLFLDLMVALSTVEVVVFGKGAR</sequence>
<feature type="transmembrane region" description="Helical" evidence="7">
    <location>
        <begin position="15"/>
        <end position="36"/>
    </location>
</feature>
<feature type="domain" description="Bacterial sugar transferase" evidence="8">
    <location>
        <begin position="279"/>
        <end position="464"/>
    </location>
</feature>
<dbReference type="EMBL" id="SHNO01000001">
    <property type="protein sequence ID" value="MCX2975887.1"/>
    <property type="molecule type" value="Genomic_DNA"/>
</dbReference>
<keyword evidence="6 7" id="KW-0472">Membrane</keyword>
<evidence type="ECO:0000256" key="4">
    <source>
        <dbReference type="ARBA" id="ARBA00022692"/>
    </source>
</evidence>
<evidence type="ECO:0000256" key="3">
    <source>
        <dbReference type="ARBA" id="ARBA00022679"/>
    </source>
</evidence>
<evidence type="ECO:0000256" key="5">
    <source>
        <dbReference type="ARBA" id="ARBA00022989"/>
    </source>
</evidence>
<proteinExistence type="inferred from homology"/>
<protein>
    <submittedName>
        <fullName evidence="9">TIGR03013 family PEP-CTERM/XrtA system glycosyltransferase</fullName>
    </submittedName>
</protein>
<dbReference type="NCBIfam" id="TIGR03013">
    <property type="entry name" value="EpsB_2"/>
    <property type="match status" value="1"/>
</dbReference>
<evidence type="ECO:0000259" key="8">
    <source>
        <dbReference type="Pfam" id="PF02397"/>
    </source>
</evidence>
<keyword evidence="4 7" id="KW-0812">Transmembrane</keyword>
<comment type="caution">
    <text evidence="9">The sequence shown here is derived from an EMBL/GenBank/DDBJ whole genome shotgun (WGS) entry which is preliminary data.</text>
</comment>
<keyword evidence="3" id="KW-0808">Transferase</keyword>
<dbReference type="InterPro" id="IPR003362">
    <property type="entry name" value="Bact_transf"/>
</dbReference>
<evidence type="ECO:0000256" key="6">
    <source>
        <dbReference type="ARBA" id="ARBA00023136"/>
    </source>
</evidence>
<comment type="subcellular location">
    <subcellularLocation>
        <location evidence="1">Membrane</location>
        <topology evidence="1">Multi-pass membrane protein</topology>
    </subcellularLocation>
</comment>
<keyword evidence="5 7" id="KW-1133">Transmembrane helix</keyword>